<dbReference type="Gene3D" id="3.60.10.10">
    <property type="entry name" value="Endonuclease/exonuclease/phosphatase"/>
    <property type="match status" value="1"/>
</dbReference>
<keyword evidence="3" id="KW-0255">Endonuclease</keyword>
<keyword evidence="4" id="KW-1185">Reference proteome</keyword>
<reference evidence="4" key="1">
    <citation type="submission" date="2019-05" db="EMBL/GenBank/DDBJ databases">
        <title>Prevotella brunnea sp. nov., isolated from a wound of a patient.</title>
        <authorList>
            <person name="Buhl M."/>
        </authorList>
    </citation>
    <scope>NUCLEOTIDE SEQUENCE [LARGE SCALE GENOMIC DNA]</scope>
    <source>
        <strain evidence="4">A2672</strain>
    </source>
</reference>
<keyword evidence="3" id="KW-0540">Nuclease</keyword>
<sequence>MKILFLSLFLLVSLESNAQCRLRIMEWNVENLFDTEHDSLKNDKDFLPSSPRHWTRAAYWRKLNKVGQGIIAGGLKDGWGRLPDLVGLCEVENDSTMIYLTERSLLRKARYKYVMTASPDERGIDVALLYSPFSFRLLHADTIRIKPMKEMKPTRDILHVAGEVISGDTLHIFLIHAPSRSGGEIQTRPFRKYVSECLCAAIDSVRQHNHEVKIIVMGDFNDYAQDASLKNLYAHGLVNVSEKASGTNGAKGTYKYKGAWGSLDQILISKNLLPKVKCCFINDEKFLMEEDKVYGGFKPRRTFNGMRQNGGYSDHLPLILDLTL</sequence>
<dbReference type="PANTHER" id="PTHR42834:SF1">
    <property type="entry name" value="ENDONUCLEASE_EXONUCLEASE_PHOSPHATASE FAMILY PROTEIN (AFU_ORTHOLOGUE AFUA_3G09210)"/>
    <property type="match status" value="1"/>
</dbReference>
<feature type="signal peptide" evidence="1">
    <location>
        <begin position="1"/>
        <end position="18"/>
    </location>
</feature>
<organism evidence="3 4">
    <name type="scientific">Prevotella brunnea</name>
    <dbReference type="NCBI Taxonomy" id="2508867"/>
    <lineage>
        <taxon>Bacteria</taxon>
        <taxon>Pseudomonadati</taxon>
        <taxon>Bacteroidota</taxon>
        <taxon>Bacteroidia</taxon>
        <taxon>Bacteroidales</taxon>
        <taxon>Prevotellaceae</taxon>
        <taxon>Prevotella</taxon>
    </lineage>
</organism>
<evidence type="ECO:0000313" key="4">
    <source>
        <dbReference type="Proteomes" id="UP000321612"/>
    </source>
</evidence>
<proteinExistence type="predicted"/>
<dbReference type="AlphaFoldDB" id="A0A5C8GK92"/>
<dbReference type="OrthoDB" id="9802724at2"/>
<accession>A0A5C8GK92</accession>
<dbReference type="InterPro" id="IPR036691">
    <property type="entry name" value="Endo/exonu/phosph_ase_sf"/>
</dbReference>
<dbReference type="GO" id="GO:0004519">
    <property type="term" value="F:endonuclease activity"/>
    <property type="evidence" value="ECO:0007669"/>
    <property type="project" value="UniProtKB-KW"/>
</dbReference>
<name>A0A5C8GK92_9BACT</name>
<dbReference type="RefSeq" id="WP_130829544.1">
    <property type="nucleotide sequence ID" value="NZ_SDIK01000029.1"/>
</dbReference>
<comment type="caution">
    <text evidence="3">The sequence shown here is derived from an EMBL/GenBank/DDBJ whole genome shotgun (WGS) entry which is preliminary data.</text>
</comment>
<dbReference type="EMBL" id="SDIK01000029">
    <property type="protein sequence ID" value="TXJ62467.1"/>
    <property type="molecule type" value="Genomic_DNA"/>
</dbReference>
<dbReference type="Pfam" id="PF19580">
    <property type="entry name" value="Exo_endo_phos_3"/>
    <property type="match status" value="1"/>
</dbReference>
<evidence type="ECO:0000259" key="2">
    <source>
        <dbReference type="Pfam" id="PF19580"/>
    </source>
</evidence>
<feature type="chain" id="PRO_5022682331" evidence="1">
    <location>
        <begin position="19"/>
        <end position="324"/>
    </location>
</feature>
<dbReference type="Proteomes" id="UP000321612">
    <property type="component" value="Unassembled WGS sequence"/>
</dbReference>
<dbReference type="SUPFAM" id="SSF56219">
    <property type="entry name" value="DNase I-like"/>
    <property type="match status" value="1"/>
</dbReference>
<protein>
    <submittedName>
        <fullName evidence="3">Endonuclease</fullName>
    </submittedName>
</protein>
<gene>
    <name evidence="3" type="ORF">ETF27_04430</name>
</gene>
<dbReference type="InterPro" id="IPR005135">
    <property type="entry name" value="Endo/exonuclease/phosphatase"/>
</dbReference>
<keyword evidence="3" id="KW-0378">Hydrolase</keyword>
<keyword evidence="1" id="KW-0732">Signal</keyword>
<evidence type="ECO:0000256" key="1">
    <source>
        <dbReference type="SAM" id="SignalP"/>
    </source>
</evidence>
<feature type="domain" description="Endonuclease/exonuclease/phosphatase" evidence="2">
    <location>
        <begin position="25"/>
        <end position="322"/>
    </location>
</feature>
<evidence type="ECO:0000313" key="3">
    <source>
        <dbReference type="EMBL" id="TXJ62467.1"/>
    </source>
</evidence>
<dbReference type="PANTHER" id="PTHR42834">
    <property type="entry name" value="ENDONUCLEASE/EXONUCLEASE/PHOSPHATASE FAMILY PROTEIN (AFU_ORTHOLOGUE AFUA_3G09210)"/>
    <property type="match status" value="1"/>
</dbReference>